<protein>
    <submittedName>
        <fullName evidence="5">ABC transporter ATP-binding protein</fullName>
    </submittedName>
</protein>
<dbReference type="GO" id="GO:0005524">
    <property type="term" value="F:ATP binding"/>
    <property type="evidence" value="ECO:0007669"/>
    <property type="project" value="UniProtKB-KW"/>
</dbReference>
<dbReference type="EMBL" id="PFFQ01000066">
    <property type="protein sequence ID" value="PIW13779.1"/>
    <property type="molecule type" value="Genomic_DNA"/>
</dbReference>
<dbReference type="AlphaFoldDB" id="A0A2M7FXE0"/>
<keyword evidence="2" id="KW-0547">Nucleotide-binding</keyword>
<dbReference type="PANTHER" id="PTHR42939">
    <property type="entry name" value="ABC TRANSPORTER ATP-BINDING PROTEIN ALBC-RELATED"/>
    <property type="match status" value="1"/>
</dbReference>
<comment type="caution">
    <text evidence="5">The sequence shown here is derived from an EMBL/GenBank/DDBJ whole genome shotgun (WGS) entry which is preliminary data.</text>
</comment>
<reference evidence="5 6" key="1">
    <citation type="submission" date="2017-09" db="EMBL/GenBank/DDBJ databases">
        <title>Depth-based differentiation of microbial function through sediment-hosted aquifers and enrichment of novel symbionts in the deep terrestrial subsurface.</title>
        <authorList>
            <person name="Probst A.J."/>
            <person name="Ladd B."/>
            <person name="Jarett J.K."/>
            <person name="Geller-Mcgrath D.E."/>
            <person name="Sieber C.M."/>
            <person name="Emerson J.B."/>
            <person name="Anantharaman K."/>
            <person name="Thomas B.C."/>
            <person name="Malmstrom R."/>
            <person name="Stieglmeier M."/>
            <person name="Klingl A."/>
            <person name="Woyke T."/>
            <person name="Ryan C.M."/>
            <person name="Banfield J.F."/>
        </authorList>
    </citation>
    <scope>NUCLEOTIDE SEQUENCE [LARGE SCALE GENOMIC DNA]</scope>
    <source>
        <strain evidence="5">CG17_big_fil_post_rev_8_21_14_2_50_48_46</strain>
    </source>
</reference>
<dbReference type="Proteomes" id="UP000231019">
    <property type="component" value="Unassembled WGS sequence"/>
</dbReference>
<gene>
    <name evidence="5" type="ORF">COW36_24230</name>
</gene>
<feature type="domain" description="ABC transporter" evidence="4">
    <location>
        <begin position="7"/>
        <end position="233"/>
    </location>
</feature>
<sequence length="308" mass="34480">MASEYVIAAKGLEKAYGRQKALKSLDMQVPEGCVYGLLGRNGAGKTSTLRILMNLIRPTGGEVAVLGHRPEVLPLHLRQQMGYSSDSMQLIPWLRVDQILAYNGSFYPAWDAAYVQQWLKRLELDPLKRVFSLSRGDRQKLALILAIGHRPRLLILDEPAGGLDPLARQEFLESMIELIHESGTTIVISSHQMSDLERISDQIGLVVNGQMRLEKSLEALKAQSRRVTLLSKNLQVSDLKDFQGIVHSKAYAGYLELIHENWSANEEEKLLRRFPEVRIEHSPLSLEEIFIIYTSTLTAGGALCPATP</sequence>
<evidence type="ECO:0000259" key="4">
    <source>
        <dbReference type="PROSITE" id="PS50893"/>
    </source>
</evidence>
<dbReference type="InterPro" id="IPR003439">
    <property type="entry name" value="ABC_transporter-like_ATP-bd"/>
</dbReference>
<dbReference type="InterPro" id="IPR051782">
    <property type="entry name" value="ABC_Transporter_VariousFunc"/>
</dbReference>
<name>A0A2M7FXE0_9BACT</name>
<dbReference type="Pfam" id="PF00005">
    <property type="entry name" value="ABC_tran"/>
    <property type="match status" value="1"/>
</dbReference>
<evidence type="ECO:0000256" key="2">
    <source>
        <dbReference type="ARBA" id="ARBA00022741"/>
    </source>
</evidence>
<dbReference type="InterPro" id="IPR003593">
    <property type="entry name" value="AAA+_ATPase"/>
</dbReference>
<dbReference type="CDD" id="cd03230">
    <property type="entry name" value="ABC_DR_subfamily_A"/>
    <property type="match status" value="1"/>
</dbReference>
<keyword evidence="1" id="KW-0813">Transport</keyword>
<evidence type="ECO:0000313" key="5">
    <source>
        <dbReference type="EMBL" id="PIW13779.1"/>
    </source>
</evidence>
<dbReference type="Gene3D" id="3.40.50.300">
    <property type="entry name" value="P-loop containing nucleotide triphosphate hydrolases"/>
    <property type="match status" value="1"/>
</dbReference>
<dbReference type="PANTHER" id="PTHR42939:SF1">
    <property type="entry name" value="ABC TRANSPORTER ATP-BINDING PROTEIN ALBC-RELATED"/>
    <property type="match status" value="1"/>
</dbReference>
<dbReference type="InterPro" id="IPR027417">
    <property type="entry name" value="P-loop_NTPase"/>
</dbReference>
<dbReference type="PROSITE" id="PS50893">
    <property type="entry name" value="ABC_TRANSPORTER_2"/>
    <property type="match status" value="1"/>
</dbReference>
<proteinExistence type="predicted"/>
<dbReference type="SUPFAM" id="SSF52540">
    <property type="entry name" value="P-loop containing nucleoside triphosphate hydrolases"/>
    <property type="match status" value="1"/>
</dbReference>
<dbReference type="SMART" id="SM00382">
    <property type="entry name" value="AAA"/>
    <property type="match status" value="1"/>
</dbReference>
<evidence type="ECO:0000313" key="6">
    <source>
        <dbReference type="Proteomes" id="UP000231019"/>
    </source>
</evidence>
<evidence type="ECO:0000256" key="1">
    <source>
        <dbReference type="ARBA" id="ARBA00022448"/>
    </source>
</evidence>
<evidence type="ECO:0000256" key="3">
    <source>
        <dbReference type="ARBA" id="ARBA00022840"/>
    </source>
</evidence>
<accession>A0A2M7FXE0</accession>
<organism evidence="5 6">
    <name type="scientific">bacterium (Candidatus Blackallbacteria) CG17_big_fil_post_rev_8_21_14_2_50_48_46</name>
    <dbReference type="NCBI Taxonomy" id="2014261"/>
    <lineage>
        <taxon>Bacteria</taxon>
        <taxon>Candidatus Blackallbacteria</taxon>
    </lineage>
</organism>
<dbReference type="GO" id="GO:0016887">
    <property type="term" value="F:ATP hydrolysis activity"/>
    <property type="evidence" value="ECO:0007669"/>
    <property type="project" value="InterPro"/>
</dbReference>
<keyword evidence="3 5" id="KW-0067">ATP-binding</keyword>